<dbReference type="PANTHER" id="PTHR41252">
    <property type="entry name" value="BLR2505 PROTEIN"/>
    <property type="match status" value="1"/>
</dbReference>
<gene>
    <name evidence="2" type="ORF">HMPREF2137_10885</name>
</gene>
<reference evidence="2 3" key="1">
    <citation type="submission" date="2014-07" db="EMBL/GenBank/DDBJ databases">
        <authorList>
            <person name="McCorrison J."/>
            <person name="Sanka R."/>
            <person name="Torralba M."/>
            <person name="Gillis M."/>
            <person name="Haft D.H."/>
            <person name="Methe B."/>
            <person name="Sutton G."/>
            <person name="Nelson K.E."/>
        </authorList>
    </citation>
    <scope>NUCLEOTIDE SEQUENCE [LARGE SCALE GENOMIC DNA]</scope>
    <source>
        <strain evidence="2 3">DNF00853</strain>
    </source>
</reference>
<dbReference type="AlphaFoldDB" id="A0A095ZFU9"/>
<protein>
    <submittedName>
        <fullName evidence="2">Ketosteroid isomerase</fullName>
    </submittedName>
</protein>
<keyword evidence="2" id="KW-0413">Isomerase</keyword>
<dbReference type="GO" id="GO:0016853">
    <property type="term" value="F:isomerase activity"/>
    <property type="evidence" value="ECO:0007669"/>
    <property type="project" value="UniProtKB-KW"/>
</dbReference>
<dbReference type="InterPro" id="IPR032710">
    <property type="entry name" value="NTF2-like_dom_sf"/>
</dbReference>
<proteinExistence type="predicted"/>
<dbReference type="Pfam" id="PF12680">
    <property type="entry name" value="SnoaL_2"/>
    <property type="match status" value="1"/>
</dbReference>
<dbReference type="RefSeq" id="WP_025066533.1">
    <property type="nucleotide sequence ID" value="NZ_JRNN01000084.1"/>
</dbReference>
<evidence type="ECO:0000313" key="2">
    <source>
        <dbReference type="EMBL" id="KGF33583.1"/>
    </source>
</evidence>
<dbReference type="OrthoDB" id="7859473at2"/>
<comment type="caution">
    <text evidence="2">The sequence shown here is derived from an EMBL/GenBank/DDBJ whole genome shotgun (WGS) entry which is preliminary data.</text>
</comment>
<dbReference type="Proteomes" id="UP000029556">
    <property type="component" value="Unassembled WGS sequence"/>
</dbReference>
<dbReference type="InterPro" id="IPR037401">
    <property type="entry name" value="SnoaL-like"/>
</dbReference>
<name>A0A095ZFU9_9BACT</name>
<evidence type="ECO:0000259" key="1">
    <source>
        <dbReference type="Pfam" id="PF12680"/>
    </source>
</evidence>
<evidence type="ECO:0000313" key="3">
    <source>
        <dbReference type="Proteomes" id="UP000029556"/>
    </source>
</evidence>
<dbReference type="Gene3D" id="3.10.450.50">
    <property type="match status" value="1"/>
</dbReference>
<dbReference type="PANTHER" id="PTHR41252:SF1">
    <property type="entry name" value="BLR2505 PROTEIN"/>
    <property type="match status" value="1"/>
</dbReference>
<dbReference type="CDD" id="cd00531">
    <property type="entry name" value="NTF2_like"/>
    <property type="match status" value="1"/>
</dbReference>
<organism evidence="2 3">
    <name type="scientific">Hoylesella buccalis DNF00853</name>
    <dbReference type="NCBI Taxonomy" id="1401074"/>
    <lineage>
        <taxon>Bacteria</taxon>
        <taxon>Pseudomonadati</taxon>
        <taxon>Bacteroidota</taxon>
        <taxon>Bacteroidia</taxon>
        <taxon>Bacteroidales</taxon>
        <taxon>Prevotellaceae</taxon>
        <taxon>Hoylesella</taxon>
    </lineage>
</organism>
<dbReference type="SUPFAM" id="SSF54427">
    <property type="entry name" value="NTF2-like"/>
    <property type="match status" value="1"/>
</dbReference>
<dbReference type="EMBL" id="JRNN01000084">
    <property type="protein sequence ID" value="KGF33583.1"/>
    <property type="molecule type" value="Genomic_DNA"/>
</dbReference>
<sequence length="135" mass="15011">MEKKIEKVRQFYTALAQGDFETVGALLSDDLVWHQPGQGALSGTYNGKQNVFAHLERMAQLSNGTFAIDQVDYVTDNGNLVAAAIAFAVSANGHSIEMKGVDLFNFENGFIKEVWLFSERIEEEDRFWTALAQGC</sequence>
<accession>A0A095ZFU9</accession>
<feature type="domain" description="SnoaL-like" evidence="1">
    <location>
        <begin position="8"/>
        <end position="113"/>
    </location>
</feature>